<dbReference type="InterPro" id="IPR005561">
    <property type="entry name" value="ANTAR"/>
</dbReference>
<dbReference type="InterPro" id="IPR036388">
    <property type="entry name" value="WH-like_DNA-bd_sf"/>
</dbReference>
<feature type="domain" description="ANTAR" evidence="5">
    <location>
        <begin position="160"/>
        <end position="221"/>
    </location>
</feature>
<dbReference type="EMBL" id="SDWS01000005">
    <property type="protein sequence ID" value="RYB90211.1"/>
    <property type="molecule type" value="Genomic_DNA"/>
</dbReference>
<evidence type="ECO:0000256" key="3">
    <source>
        <dbReference type="ARBA" id="ARBA00023015"/>
    </source>
</evidence>
<gene>
    <name evidence="6" type="ORF">EUA06_12545</name>
</gene>
<dbReference type="Proteomes" id="UP000291838">
    <property type="component" value="Unassembled WGS sequence"/>
</dbReference>
<dbReference type="AlphaFoldDB" id="A0A4Q2RMX0"/>
<accession>A0A4Q2RMX0</accession>
<dbReference type="SUPFAM" id="SSF55781">
    <property type="entry name" value="GAF domain-like"/>
    <property type="match status" value="1"/>
</dbReference>
<comment type="caution">
    <text evidence="6">The sequence shown here is derived from an EMBL/GenBank/DDBJ whole genome shotgun (WGS) entry which is preliminary data.</text>
</comment>
<dbReference type="SMART" id="SM01012">
    <property type="entry name" value="ANTAR"/>
    <property type="match status" value="1"/>
</dbReference>
<keyword evidence="3" id="KW-0805">Transcription regulation</keyword>
<organism evidence="6 7">
    <name type="scientific">Nocardioides glacieisoli</name>
    <dbReference type="NCBI Taxonomy" id="1168730"/>
    <lineage>
        <taxon>Bacteria</taxon>
        <taxon>Bacillati</taxon>
        <taxon>Actinomycetota</taxon>
        <taxon>Actinomycetes</taxon>
        <taxon>Propionibacteriales</taxon>
        <taxon>Nocardioidaceae</taxon>
        <taxon>Nocardioides</taxon>
    </lineage>
</organism>
<dbReference type="Pfam" id="PF03861">
    <property type="entry name" value="ANTAR"/>
    <property type="match status" value="1"/>
</dbReference>
<dbReference type="Gene3D" id="1.10.10.10">
    <property type="entry name" value="Winged helix-like DNA-binding domain superfamily/Winged helix DNA-binding domain"/>
    <property type="match status" value="1"/>
</dbReference>
<dbReference type="RefSeq" id="WP_129476111.1">
    <property type="nucleotide sequence ID" value="NZ_SDWS01000005.1"/>
</dbReference>
<keyword evidence="2" id="KW-0418">Kinase</keyword>
<proteinExistence type="predicted"/>
<dbReference type="InterPro" id="IPR012074">
    <property type="entry name" value="GAF_ANTAR"/>
</dbReference>
<evidence type="ECO:0000256" key="2">
    <source>
        <dbReference type="ARBA" id="ARBA00022777"/>
    </source>
</evidence>
<dbReference type="GO" id="GO:0003723">
    <property type="term" value="F:RNA binding"/>
    <property type="evidence" value="ECO:0007669"/>
    <property type="project" value="InterPro"/>
</dbReference>
<keyword evidence="4" id="KW-0804">Transcription</keyword>
<dbReference type="Pfam" id="PF13185">
    <property type="entry name" value="GAF_2"/>
    <property type="match status" value="1"/>
</dbReference>
<evidence type="ECO:0000313" key="7">
    <source>
        <dbReference type="Proteomes" id="UP000291838"/>
    </source>
</evidence>
<evidence type="ECO:0000256" key="1">
    <source>
        <dbReference type="ARBA" id="ARBA00022679"/>
    </source>
</evidence>
<reference evidence="6 7" key="1">
    <citation type="submission" date="2019-01" db="EMBL/GenBank/DDBJ databases">
        <title>Novel species of Nocardioides.</title>
        <authorList>
            <person name="Liu Q."/>
            <person name="Xin Y.-H."/>
        </authorList>
    </citation>
    <scope>NUCLEOTIDE SEQUENCE [LARGE SCALE GENOMIC DNA]</scope>
    <source>
        <strain evidence="6 7">HLT3-15</strain>
    </source>
</reference>
<dbReference type="Gene3D" id="3.30.450.40">
    <property type="match status" value="1"/>
</dbReference>
<dbReference type="PROSITE" id="PS50921">
    <property type="entry name" value="ANTAR"/>
    <property type="match status" value="1"/>
</dbReference>
<evidence type="ECO:0000259" key="5">
    <source>
        <dbReference type="PROSITE" id="PS50921"/>
    </source>
</evidence>
<dbReference type="InterPro" id="IPR011006">
    <property type="entry name" value="CheY-like_superfamily"/>
</dbReference>
<dbReference type="GO" id="GO:0016301">
    <property type="term" value="F:kinase activity"/>
    <property type="evidence" value="ECO:0007669"/>
    <property type="project" value="UniProtKB-KW"/>
</dbReference>
<evidence type="ECO:0000313" key="6">
    <source>
        <dbReference type="EMBL" id="RYB90211.1"/>
    </source>
</evidence>
<dbReference type="InterPro" id="IPR029016">
    <property type="entry name" value="GAF-like_dom_sf"/>
</dbReference>
<keyword evidence="7" id="KW-1185">Reference proteome</keyword>
<evidence type="ECO:0000256" key="4">
    <source>
        <dbReference type="ARBA" id="ARBA00023163"/>
    </source>
</evidence>
<dbReference type="OrthoDB" id="7466251at2"/>
<protein>
    <submittedName>
        <fullName evidence="6">ANTAR domain-containing protein</fullName>
    </submittedName>
</protein>
<dbReference type="SUPFAM" id="SSF52172">
    <property type="entry name" value="CheY-like"/>
    <property type="match status" value="1"/>
</dbReference>
<dbReference type="PIRSF" id="PIRSF036625">
    <property type="entry name" value="GAF_ANTAR"/>
    <property type="match status" value="1"/>
</dbReference>
<name>A0A4Q2RMX0_9ACTN</name>
<keyword evidence="1" id="KW-0808">Transferase</keyword>
<sequence>MSTSQTNVVEFAELARALGAAGEQSDRLMLAVNAAVELIPGCLHAGITINRAGECHTLASTGEILSAVNVLQNELGEGPCHAPDREDEVVQINDLVGDERWSAWGGRVNGDFQLGSMISIFVYTARGSYGTLSLYAAAPDAFDADDLATAQALAGHLAVALAAGREIEGMSAALQSRTVIGQAEGILMERLGVDSDQALAYLKRISSHTNTKLVQVAGDIVRTRQLPEAPDRSIG</sequence>
<dbReference type="InterPro" id="IPR003018">
    <property type="entry name" value="GAF"/>
</dbReference>